<evidence type="ECO:0000256" key="5">
    <source>
        <dbReference type="SAM" id="MobiDB-lite"/>
    </source>
</evidence>
<feature type="transmembrane region" description="Helical" evidence="6">
    <location>
        <begin position="238"/>
        <end position="263"/>
    </location>
</feature>
<reference evidence="9" key="1">
    <citation type="submission" date="2012-12" db="EMBL/GenBank/DDBJ databases">
        <authorList>
            <person name="Hellsten U."/>
            <person name="Grimwood J."/>
            <person name="Chapman J.A."/>
            <person name="Shapiro H."/>
            <person name="Aerts A."/>
            <person name="Otillar R.P."/>
            <person name="Terry A.Y."/>
            <person name="Boore J.L."/>
            <person name="Simakov O."/>
            <person name="Marletaz F."/>
            <person name="Cho S.-J."/>
            <person name="Edsinger-Gonzales E."/>
            <person name="Havlak P."/>
            <person name="Kuo D.-H."/>
            <person name="Larsson T."/>
            <person name="Lv J."/>
            <person name="Arendt D."/>
            <person name="Savage R."/>
            <person name="Osoegawa K."/>
            <person name="de Jong P."/>
            <person name="Lindberg D.R."/>
            <person name="Seaver E.C."/>
            <person name="Weisblat D.A."/>
            <person name="Putnam N.H."/>
            <person name="Grigoriev I.V."/>
            <person name="Rokhsar D.S."/>
        </authorList>
    </citation>
    <scope>NUCLEOTIDE SEQUENCE</scope>
    <source>
        <strain evidence="9">I ESC-2004</strain>
    </source>
</reference>
<evidence type="ECO:0000313" key="9">
    <source>
        <dbReference type="Proteomes" id="UP000014760"/>
    </source>
</evidence>
<keyword evidence="2 6" id="KW-0812">Transmembrane</keyword>
<dbReference type="PANTHER" id="PTHR23423">
    <property type="entry name" value="ORGANIC SOLUTE TRANSPORTER-RELATED"/>
    <property type="match status" value="1"/>
</dbReference>
<name>R7U417_CAPTE</name>
<dbReference type="EMBL" id="AMQN01001753">
    <property type="status" value="NOT_ANNOTATED_CDS"/>
    <property type="molecule type" value="Genomic_DNA"/>
</dbReference>
<dbReference type="SMART" id="SM01417">
    <property type="entry name" value="Solute_trans_a"/>
    <property type="match status" value="1"/>
</dbReference>
<dbReference type="EMBL" id="KB305378">
    <property type="protein sequence ID" value="ELU01090.1"/>
    <property type="molecule type" value="Genomic_DNA"/>
</dbReference>
<protein>
    <submittedName>
        <fullName evidence="7 8">Uncharacterized protein</fullName>
    </submittedName>
</protein>
<keyword evidence="9" id="KW-1185">Reference proteome</keyword>
<evidence type="ECO:0000256" key="6">
    <source>
        <dbReference type="SAM" id="Phobius"/>
    </source>
</evidence>
<gene>
    <name evidence="7" type="ORF">CAPTEDRAFT_187913</name>
</gene>
<accession>R7U417</accession>
<evidence type="ECO:0000256" key="3">
    <source>
        <dbReference type="ARBA" id="ARBA00022989"/>
    </source>
</evidence>
<dbReference type="InterPro" id="IPR005178">
    <property type="entry name" value="Ostalpha/TMEM184C"/>
</dbReference>
<dbReference type="FunCoup" id="R7U417">
    <property type="interactions" value="28"/>
</dbReference>
<feature type="transmembrane region" description="Helical" evidence="6">
    <location>
        <begin position="174"/>
        <end position="194"/>
    </location>
</feature>
<feature type="compositionally biased region" description="Basic and acidic residues" evidence="5">
    <location>
        <begin position="18"/>
        <end position="28"/>
    </location>
</feature>
<sequence length="462" mass="51736">MCVGYGGLADVKWGRTQARRESTRRTYKTDPGTNRMGTRHEYSERDRNKFVNRLSELSSLEMNSTNSTDMDPLGGEFAGKNGTKFTEWSIECAKDAPTMQHLLKNMPVGGYGILLLYMTCMVITIAIYGEEVHFVMKKFKRPARRRATIWILAYFPVFSVTGFLGAIMPRSATLVDMVSTGFFGTCLYQFVGLMTNYMGGPKRMWDIVGTERQIQTNTPPCCCCCPCLPKATFRRKTYFKWCMLVMQVAIIRPILMFFAAVLWTNGSYMPGILSMYNGYTYIVVLNLLTTLPAMYGLYLLRNALGPDLEEKFSLMGKIASLQLTMLATAVPNLIISFCVTFGAITCTPVFPSKSAGETIYHGVLVVLMLPFALIGRKFFRRESDGFELADHPDEALEESQVQEVLTVNKDGKRALVTIKRLSEDDDTDPIEMDMDNGHGEIIVKVDADAPPEKGTASYTTSL</sequence>
<dbReference type="Pfam" id="PF03619">
    <property type="entry name" value="Solute_trans_a"/>
    <property type="match status" value="1"/>
</dbReference>
<organism evidence="7">
    <name type="scientific">Capitella teleta</name>
    <name type="common">Polychaete worm</name>
    <dbReference type="NCBI Taxonomy" id="283909"/>
    <lineage>
        <taxon>Eukaryota</taxon>
        <taxon>Metazoa</taxon>
        <taxon>Spiralia</taxon>
        <taxon>Lophotrochozoa</taxon>
        <taxon>Annelida</taxon>
        <taxon>Polychaeta</taxon>
        <taxon>Sedentaria</taxon>
        <taxon>Scolecida</taxon>
        <taxon>Capitellidae</taxon>
        <taxon>Capitella</taxon>
    </lineage>
</organism>
<feature type="transmembrane region" description="Helical" evidence="6">
    <location>
        <begin position="278"/>
        <end position="300"/>
    </location>
</feature>
<feature type="region of interest" description="Disordered" evidence="5">
    <location>
        <begin position="16"/>
        <end position="42"/>
    </location>
</feature>
<dbReference type="GO" id="GO:0016020">
    <property type="term" value="C:membrane"/>
    <property type="evidence" value="ECO:0007669"/>
    <property type="project" value="UniProtKB-SubCell"/>
</dbReference>
<dbReference type="HOGENOM" id="CLU_592180_0_0_1"/>
<feature type="transmembrane region" description="Helical" evidence="6">
    <location>
        <begin position="108"/>
        <end position="128"/>
    </location>
</feature>
<evidence type="ECO:0000256" key="4">
    <source>
        <dbReference type="ARBA" id="ARBA00023136"/>
    </source>
</evidence>
<feature type="transmembrane region" description="Helical" evidence="6">
    <location>
        <begin position="321"/>
        <end position="344"/>
    </location>
</feature>
<dbReference type="EnsemblMetazoa" id="CapteT187913">
    <property type="protein sequence ID" value="CapteP187913"/>
    <property type="gene ID" value="CapteG187913"/>
</dbReference>
<evidence type="ECO:0000256" key="2">
    <source>
        <dbReference type="ARBA" id="ARBA00022692"/>
    </source>
</evidence>
<feature type="transmembrane region" description="Helical" evidence="6">
    <location>
        <begin position="359"/>
        <end position="379"/>
    </location>
</feature>
<evidence type="ECO:0000313" key="8">
    <source>
        <dbReference type="EnsemblMetazoa" id="CapteP187913"/>
    </source>
</evidence>
<keyword evidence="4 6" id="KW-0472">Membrane</keyword>
<evidence type="ECO:0000256" key="1">
    <source>
        <dbReference type="ARBA" id="ARBA00004141"/>
    </source>
</evidence>
<reference evidence="8" key="3">
    <citation type="submission" date="2015-06" db="UniProtKB">
        <authorList>
            <consortium name="EnsemblMetazoa"/>
        </authorList>
    </citation>
    <scope>IDENTIFICATION</scope>
</reference>
<comment type="subcellular location">
    <subcellularLocation>
        <location evidence="1">Membrane</location>
        <topology evidence="1">Multi-pass membrane protein</topology>
    </subcellularLocation>
</comment>
<dbReference type="AlphaFoldDB" id="R7U417"/>
<dbReference type="Proteomes" id="UP000014760">
    <property type="component" value="Unassembled WGS sequence"/>
</dbReference>
<proteinExistence type="predicted"/>
<dbReference type="OrthoDB" id="5832279at2759"/>
<dbReference type="OMA" id="IWISGAS"/>
<evidence type="ECO:0000313" key="7">
    <source>
        <dbReference type="EMBL" id="ELU01090.1"/>
    </source>
</evidence>
<keyword evidence="3 6" id="KW-1133">Transmembrane helix</keyword>
<feature type="transmembrane region" description="Helical" evidence="6">
    <location>
        <begin position="149"/>
        <end position="168"/>
    </location>
</feature>
<reference evidence="7 9" key="2">
    <citation type="journal article" date="2013" name="Nature">
        <title>Insights into bilaterian evolution from three spiralian genomes.</title>
        <authorList>
            <person name="Simakov O."/>
            <person name="Marletaz F."/>
            <person name="Cho S.J."/>
            <person name="Edsinger-Gonzales E."/>
            <person name="Havlak P."/>
            <person name="Hellsten U."/>
            <person name="Kuo D.H."/>
            <person name="Larsson T."/>
            <person name="Lv J."/>
            <person name="Arendt D."/>
            <person name="Savage R."/>
            <person name="Osoegawa K."/>
            <person name="de Jong P."/>
            <person name="Grimwood J."/>
            <person name="Chapman J.A."/>
            <person name="Shapiro H."/>
            <person name="Aerts A."/>
            <person name="Otillar R.P."/>
            <person name="Terry A.Y."/>
            <person name="Boore J.L."/>
            <person name="Grigoriev I.V."/>
            <person name="Lindberg D.R."/>
            <person name="Seaver E.C."/>
            <person name="Weisblat D.A."/>
            <person name="Putnam N.H."/>
            <person name="Rokhsar D.S."/>
        </authorList>
    </citation>
    <scope>NUCLEOTIDE SEQUENCE</scope>
    <source>
        <strain evidence="7 9">I ESC-2004</strain>
    </source>
</reference>